<feature type="compositionally biased region" description="Polar residues" evidence="1">
    <location>
        <begin position="190"/>
        <end position="199"/>
    </location>
</feature>
<evidence type="ECO:0000256" key="1">
    <source>
        <dbReference type="SAM" id="MobiDB-lite"/>
    </source>
</evidence>
<dbReference type="Proteomes" id="UP000050424">
    <property type="component" value="Unassembled WGS sequence"/>
</dbReference>
<gene>
    <name evidence="2" type="ORF">AK830_g7081</name>
</gene>
<feature type="compositionally biased region" description="Low complexity" evidence="1">
    <location>
        <begin position="310"/>
        <end position="328"/>
    </location>
</feature>
<comment type="caution">
    <text evidence="2">The sequence shown here is derived from an EMBL/GenBank/DDBJ whole genome shotgun (WGS) entry which is preliminary data.</text>
</comment>
<protein>
    <submittedName>
        <fullName evidence="2">Uncharacterized protein</fullName>
    </submittedName>
</protein>
<name>A0A0P7B0H9_9HYPO</name>
<feature type="region of interest" description="Disordered" evidence="1">
    <location>
        <begin position="190"/>
        <end position="228"/>
    </location>
</feature>
<dbReference type="EMBL" id="LKCW01000106">
    <property type="protein sequence ID" value="KPM39475.1"/>
    <property type="molecule type" value="Genomic_DNA"/>
</dbReference>
<feature type="compositionally biased region" description="Basic and acidic residues" evidence="1">
    <location>
        <begin position="200"/>
        <end position="215"/>
    </location>
</feature>
<evidence type="ECO:0000313" key="2">
    <source>
        <dbReference type="EMBL" id="KPM39475.1"/>
    </source>
</evidence>
<dbReference type="OrthoDB" id="4842213at2759"/>
<sequence length="340" mass="36951">MPGSEPAGISISPFFRTQAYTARPPRSTSKPTIVPNFSYPTSLGKPQATATASALLLLEDVTATTGFSNNEASSLGNKDLKVPYAEQGLFAGTAAQVSVPELSRLKHRHLADIPSTQSRSKRISLVRHHPGQSLDIRTLVSQPPFDTWKKTPDSHQADIYDTKRPSTSHLGAFPKMLVTGGTQTDTFVDSGSSAMTSNHSHSDYDLSVNDNERNRHSMSGSKGGKAEKPRWFNQVKGWLSVSEPSAQAMKDQKKMAFKKHGIDPKDPRAAAKMHLPIGKLPEGAITSTRGPSPEKALKRAQNQKKRQSYSTFSQGSNSMSSSICSIPSTKEHNLVAPWET</sequence>
<organism evidence="2 3">
    <name type="scientific">Neonectria ditissima</name>
    <dbReference type="NCBI Taxonomy" id="78410"/>
    <lineage>
        <taxon>Eukaryota</taxon>
        <taxon>Fungi</taxon>
        <taxon>Dikarya</taxon>
        <taxon>Ascomycota</taxon>
        <taxon>Pezizomycotina</taxon>
        <taxon>Sordariomycetes</taxon>
        <taxon>Hypocreomycetidae</taxon>
        <taxon>Hypocreales</taxon>
        <taxon>Nectriaceae</taxon>
        <taxon>Neonectria</taxon>
    </lineage>
</organism>
<keyword evidence="3" id="KW-1185">Reference proteome</keyword>
<evidence type="ECO:0000313" key="3">
    <source>
        <dbReference type="Proteomes" id="UP000050424"/>
    </source>
</evidence>
<dbReference type="AlphaFoldDB" id="A0A0P7B0H9"/>
<feature type="region of interest" description="Disordered" evidence="1">
    <location>
        <begin position="281"/>
        <end position="340"/>
    </location>
</feature>
<accession>A0A0P7B0H9</accession>
<reference evidence="2 3" key="1">
    <citation type="submission" date="2015-09" db="EMBL/GenBank/DDBJ databases">
        <title>Draft genome of a European isolate of the apple canker pathogen Neonectria ditissima.</title>
        <authorList>
            <person name="Gomez-Cortecero A."/>
            <person name="Harrison R.J."/>
            <person name="Armitage A.D."/>
        </authorList>
    </citation>
    <scope>NUCLEOTIDE SEQUENCE [LARGE SCALE GENOMIC DNA]</scope>
    <source>
        <strain evidence="2 3">R09/05</strain>
    </source>
</reference>
<feature type="region of interest" description="Disordered" evidence="1">
    <location>
        <begin position="145"/>
        <end position="166"/>
    </location>
</feature>
<proteinExistence type="predicted"/>
<feature type="compositionally biased region" description="Basic and acidic residues" evidence="1">
    <location>
        <begin position="147"/>
        <end position="164"/>
    </location>
</feature>